<name>A0A225VJW5_9STRA</name>
<dbReference type="Proteomes" id="UP000198211">
    <property type="component" value="Unassembled WGS sequence"/>
</dbReference>
<sequence>MSSSSASCAWEQVTDGATCFVEPRSCYACLNQPLRSGNECVLTPFGLCEDMSVYNYSEDYRRAQSAFTFPTHYNYFPEANSSYCEPDDAVCNSCRATTFAVGNANPSVYCTGANSCVCVAICESETWRNDTLARLASLLEEMNETTCPLAANSSSTSASADVAAPSELTKPAAKTTYAAHDECMWYQNSTLCETPRTCYDCLNTALYSGQKCTITPGGYCTTIDEYDYSLDYRRVYLDSAAHYFPSTNTTYCEYDDATCTKCRAEKFVEAYSGKANLSEFCVGESGCVCVAFCESPNWESIVVAEACDATAAIGSTSGSSIPSIGIASVIIVGVLLALSAVLQLFNMFRARRREVRWHNMLAQSISAHRRPTTGLALELSAWKDMHNNLIADERNVGNKGCLGHHLADAPIDAPMVSVEEGDDYRPMSPNVPALPALPPSPALPSSVTTMQSRMSS</sequence>
<evidence type="ECO:0000256" key="1">
    <source>
        <dbReference type="SAM" id="MobiDB-lite"/>
    </source>
</evidence>
<keyword evidence="2" id="KW-0472">Membrane</keyword>
<accession>A0A225VJW5</accession>
<feature type="compositionally biased region" description="Polar residues" evidence="1">
    <location>
        <begin position="447"/>
        <end position="456"/>
    </location>
</feature>
<keyword evidence="2" id="KW-0812">Transmembrane</keyword>
<feature type="transmembrane region" description="Helical" evidence="2">
    <location>
        <begin position="324"/>
        <end position="348"/>
    </location>
</feature>
<keyword evidence="2" id="KW-1133">Transmembrane helix</keyword>
<gene>
    <name evidence="3" type="ORF">PHMEG_00022526</name>
</gene>
<evidence type="ECO:0000313" key="3">
    <source>
        <dbReference type="EMBL" id="OWZ05394.1"/>
    </source>
</evidence>
<evidence type="ECO:0000256" key="2">
    <source>
        <dbReference type="SAM" id="Phobius"/>
    </source>
</evidence>
<dbReference type="EMBL" id="NBNE01004453">
    <property type="protein sequence ID" value="OWZ05394.1"/>
    <property type="molecule type" value="Genomic_DNA"/>
</dbReference>
<feature type="region of interest" description="Disordered" evidence="1">
    <location>
        <begin position="422"/>
        <end position="456"/>
    </location>
</feature>
<organism evidence="3 4">
    <name type="scientific">Phytophthora megakarya</name>
    <dbReference type="NCBI Taxonomy" id="4795"/>
    <lineage>
        <taxon>Eukaryota</taxon>
        <taxon>Sar</taxon>
        <taxon>Stramenopiles</taxon>
        <taxon>Oomycota</taxon>
        <taxon>Peronosporomycetes</taxon>
        <taxon>Peronosporales</taxon>
        <taxon>Peronosporaceae</taxon>
        <taxon>Phytophthora</taxon>
    </lineage>
</organism>
<evidence type="ECO:0000313" key="4">
    <source>
        <dbReference type="Proteomes" id="UP000198211"/>
    </source>
</evidence>
<protein>
    <submittedName>
        <fullName evidence="3">Uncharacterized protein</fullName>
    </submittedName>
</protein>
<proteinExistence type="predicted"/>
<comment type="caution">
    <text evidence="3">The sequence shown here is derived from an EMBL/GenBank/DDBJ whole genome shotgun (WGS) entry which is preliminary data.</text>
</comment>
<dbReference type="OrthoDB" id="109592at2759"/>
<keyword evidence="4" id="KW-1185">Reference proteome</keyword>
<dbReference type="AlphaFoldDB" id="A0A225VJW5"/>
<reference evidence="4" key="1">
    <citation type="submission" date="2017-03" db="EMBL/GenBank/DDBJ databases">
        <title>Phytopthora megakarya and P. palmivora, two closely related causual agents of cacao black pod achieved similar genome size and gene model numbers by different mechanisms.</title>
        <authorList>
            <person name="Ali S."/>
            <person name="Shao J."/>
            <person name="Larry D.J."/>
            <person name="Kronmiller B."/>
            <person name="Shen D."/>
            <person name="Strem M.D."/>
            <person name="Melnick R.L."/>
            <person name="Guiltinan M.J."/>
            <person name="Tyler B.M."/>
            <person name="Meinhardt L.W."/>
            <person name="Bailey B.A."/>
        </authorList>
    </citation>
    <scope>NUCLEOTIDE SEQUENCE [LARGE SCALE GENOMIC DNA]</scope>
    <source>
        <strain evidence="4">zdho120</strain>
    </source>
</reference>